<reference evidence="3 4" key="3">
    <citation type="submission" date="2019-11" db="EMBL/GenBank/DDBJ databases">
        <title>A de novo genome assembly of a pear dwarfing rootstock.</title>
        <authorList>
            <person name="Wang F."/>
            <person name="Wang J."/>
            <person name="Li S."/>
            <person name="Zhang Y."/>
            <person name="Fang M."/>
            <person name="Ma L."/>
            <person name="Zhao Y."/>
            <person name="Jiang S."/>
        </authorList>
    </citation>
    <scope>NUCLEOTIDE SEQUENCE [LARGE SCALE GENOMIC DNA]</scope>
    <source>
        <strain evidence="3">S2</strain>
        <tissue evidence="3">Leaf</tissue>
    </source>
</reference>
<dbReference type="Pfam" id="PF13877">
    <property type="entry name" value="RPAP3_C"/>
    <property type="match status" value="1"/>
</dbReference>
<gene>
    <name evidence="3" type="ORF">D8674_023798</name>
</gene>
<sequence>MQKRGKSDTKVNGNGIQPGNTTNKKQEMKASVQELASRAASKAKVVAVEKNITPPTTAYQFESISATALLQIFKNASTVPVLIDIIKCVATFLVEEMDLAVNYLEKLTKVPRFDTLIIFLSSSNKADLDKIWDEVFYNEATPIA</sequence>
<dbReference type="PANTHER" id="PTHR47329">
    <property type="entry name" value="OS05G0129900 PROTEIN"/>
    <property type="match status" value="1"/>
</dbReference>
<dbReference type="InterPro" id="IPR025986">
    <property type="entry name" value="RPAP3-like_C"/>
</dbReference>
<evidence type="ECO:0000313" key="3">
    <source>
        <dbReference type="EMBL" id="KAB2621616.1"/>
    </source>
</evidence>
<reference evidence="3 4" key="1">
    <citation type="submission" date="2019-09" db="EMBL/GenBank/DDBJ databases">
        <authorList>
            <person name="Ou C."/>
        </authorList>
    </citation>
    <scope>NUCLEOTIDE SEQUENCE [LARGE SCALE GENOMIC DNA]</scope>
    <source>
        <strain evidence="3">S2</strain>
        <tissue evidence="3">Leaf</tissue>
    </source>
</reference>
<evidence type="ECO:0000259" key="2">
    <source>
        <dbReference type="Pfam" id="PF13877"/>
    </source>
</evidence>
<dbReference type="EMBL" id="SMOL01000231">
    <property type="protein sequence ID" value="KAB2621616.1"/>
    <property type="molecule type" value="Genomic_DNA"/>
</dbReference>
<comment type="caution">
    <text evidence="3">The sequence shown here is derived from an EMBL/GenBank/DDBJ whole genome shotgun (WGS) entry which is preliminary data.</text>
</comment>
<proteinExistence type="predicted"/>
<dbReference type="Proteomes" id="UP000327157">
    <property type="component" value="Chromosome 4"/>
</dbReference>
<protein>
    <submittedName>
        <fullName evidence="3">RNA polymerase II-associated protein 3</fullName>
    </submittedName>
</protein>
<dbReference type="AlphaFoldDB" id="A0A5N5H181"/>
<evidence type="ECO:0000256" key="1">
    <source>
        <dbReference type="SAM" id="MobiDB-lite"/>
    </source>
</evidence>
<reference evidence="4" key="2">
    <citation type="submission" date="2019-10" db="EMBL/GenBank/DDBJ databases">
        <title>A de novo genome assembly of a pear dwarfing rootstock.</title>
        <authorList>
            <person name="Wang F."/>
            <person name="Wang J."/>
            <person name="Li S."/>
            <person name="Zhang Y."/>
            <person name="Fang M."/>
            <person name="Ma L."/>
            <person name="Zhao Y."/>
            <person name="Jiang S."/>
        </authorList>
    </citation>
    <scope>NUCLEOTIDE SEQUENCE [LARGE SCALE GENOMIC DNA]</scope>
</reference>
<feature type="domain" description="RNA-polymerase II-associated protein 3-like C-terminal" evidence="2">
    <location>
        <begin position="59"/>
        <end position="125"/>
    </location>
</feature>
<name>A0A5N5H181_9ROSA</name>
<keyword evidence="4" id="KW-1185">Reference proteome</keyword>
<organism evidence="3 4">
    <name type="scientific">Pyrus ussuriensis x Pyrus communis</name>
    <dbReference type="NCBI Taxonomy" id="2448454"/>
    <lineage>
        <taxon>Eukaryota</taxon>
        <taxon>Viridiplantae</taxon>
        <taxon>Streptophyta</taxon>
        <taxon>Embryophyta</taxon>
        <taxon>Tracheophyta</taxon>
        <taxon>Spermatophyta</taxon>
        <taxon>Magnoliopsida</taxon>
        <taxon>eudicotyledons</taxon>
        <taxon>Gunneridae</taxon>
        <taxon>Pentapetalae</taxon>
        <taxon>rosids</taxon>
        <taxon>fabids</taxon>
        <taxon>Rosales</taxon>
        <taxon>Rosaceae</taxon>
        <taxon>Amygdaloideae</taxon>
        <taxon>Maleae</taxon>
        <taxon>Pyrus</taxon>
    </lineage>
</organism>
<dbReference type="OrthoDB" id="629492at2759"/>
<dbReference type="PANTHER" id="PTHR47329:SF1">
    <property type="entry name" value="OS05G0129900 PROTEIN"/>
    <property type="match status" value="1"/>
</dbReference>
<accession>A0A5N5H181</accession>
<feature type="compositionally biased region" description="Polar residues" evidence="1">
    <location>
        <begin position="10"/>
        <end position="23"/>
    </location>
</feature>
<evidence type="ECO:0000313" key="4">
    <source>
        <dbReference type="Proteomes" id="UP000327157"/>
    </source>
</evidence>
<feature type="region of interest" description="Disordered" evidence="1">
    <location>
        <begin position="1"/>
        <end position="30"/>
    </location>
</feature>